<keyword evidence="3 5" id="KW-1133">Transmembrane helix</keyword>
<dbReference type="RefSeq" id="XP_065657261.1">
    <property type="nucleotide sequence ID" value="XM_065801189.1"/>
</dbReference>
<feature type="transmembrane region" description="Helical" evidence="5">
    <location>
        <begin position="426"/>
        <end position="452"/>
    </location>
</feature>
<feature type="transmembrane region" description="Helical" evidence="5">
    <location>
        <begin position="138"/>
        <end position="160"/>
    </location>
</feature>
<keyword evidence="4 5" id="KW-0472">Membrane</keyword>
<feature type="domain" description="SLC26A/SulP transporter" evidence="6">
    <location>
        <begin position="33"/>
        <end position="427"/>
    </location>
</feature>
<dbReference type="InterPro" id="IPR001902">
    <property type="entry name" value="SLC26A/SulP_fam"/>
</dbReference>
<dbReference type="Gene3D" id="3.30.750.24">
    <property type="entry name" value="STAS domain"/>
    <property type="match status" value="1"/>
</dbReference>
<sequence>MVFSKLKKSDLINLLHRFFPILVWLPQYNLFKLRGDVIAGLTCGFVVIPQSIAFANLGKLPAQNGLYASLTPGLIYAVFGTSKDVSVGTAVTLGLYTSSFNSSHSTIGASLLSLLTGIILVLMGIFKLGYMIKYVPQLVISAFVSATAITIMVTQLSNLFGIKKAPQSVFEILKYIIVNIKSTNKWDIIVGSFCLVFLLLFVWLSSRKFNNKKQSKVSIFISKLIWILSASRMVLVCFLATIVVYIFDINGFKEKFTTAGIIPKGLPKYQSPFQPYKNGNVTVKTTGQLIEGFGASLIILPIIMFIEQMSITKAFAKKFNYKVKAQQELIAIGMCNIIASFYGGWIVGGSFSRSAVNSMSGAQTPLAGAISGLIALIALEFMTPALYYIPSAALGAMMVMAVVTMIEMSIPKHIWNLHKWDLLPFFAAFFTSFYKLEYGVIVGTGIAILVLLSREARPKYLLVKNEAEKSIKLVLLENLTYPGVEAVNKTIYSEVNNCTWIETLFLDMSAMVRVDFTILKNFEYLKDEFFKRNIVLCFINFSRISVQKKFLKAGLINKEEDLTLIKDSFVMLIANDEPLIENTKYLKVGLTEEDDLELNTNNLNTGSNTFEEYTSNNSKIDSYLLNKHV</sequence>
<feature type="transmembrane region" description="Helical" evidence="5">
    <location>
        <begin position="360"/>
        <end position="379"/>
    </location>
</feature>
<feature type="transmembrane region" description="Helical" evidence="5">
    <location>
        <begin position="102"/>
        <end position="126"/>
    </location>
</feature>
<protein>
    <submittedName>
        <fullName evidence="8">Sodium-independent sulfate anion transporter isoform X1</fullName>
    </submittedName>
</protein>
<feature type="transmembrane region" description="Helical" evidence="5">
    <location>
        <begin position="188"/>
        <end position="204"/>
    </location>
</feature>
<dbReference type="InterPro" id="IPR036513">
    <property type="entry name" value="STAS_dom_sf"/>
</dbReference>
<proteinExistence type="predicted"/>
<evidence type="ECO:0000259" key="6">
    <source>
        <dbReference type="Pfam" id="PF00916"/>
    </source>
</evidence>
<feature type="transmembrane region" description="Helical" evidence="5">
    <location>
        <begin position="37"/>
        <end position="57"/>
    </location>
</feature>
<evidence type="ECO:0000256" key="2">
    <source>
        <dbReference type="ARBA" id="ARBA00022692"/>
    </source>
</evidence>
<feature type="transmembrane region" description="Helical" evidence="5">
    <location>
        <begin position="386"/>
        <end position="406"/>
    </location>
</feature>
<feature type="transmembrane region" description="Helical" evidence="5">
    <location>
        <begin position="224"/>
        <end position="247"/>
    </location>
</feature>
<dbReference type="Proteomes" id="UP001652625">
    <property type="component" value="Chromosome 07"/>
</dbReference>
<evidence type="ECO:0000256" key="3">
    <source>
        <dbReference type="ARBA" id="ARBA00022989"/>
    </source>
</evidence>
<evidence type="ECO:0000313" key="8">
    <source>
        <dbReference type="RefSeq" id="XP_065657261.1"/>
    </source>
</evidence>
<feature type="transmembrane region" description="Helical" evidence="5">
    <location>
        <begin position="289"/>
        <end position="308"/>
    </location>
</feature>
<comment type="subcellular location">
    <subcellularLocation>
        <location evidence="1">Membrane</location>
        <topology evidence="1">Multi-pass membrane protein</topology>
    </subcellularLocation>
</comment>
<evidence type="ECO:0000256" key="5">
    <source>
        <dbReference type="SAM" id="Phobius"/>
    </source>
</evidence>
<dbReference type="PANTHER" id="PTHR11814">
    <property type="entry name" value="SULFATE TRANSPORTER"/>
    <property type="match status" value="1"/>
</dbReference>
<keyword evidence="2 5" id="KW-0812">Transmembrane</keyword>
<reference evidence="8" key="1">
    <citation type="submission" date="2025-08" db="UniProtKB">
        <authorList>
            <consortium name="RefSeq"/>
        </authorList>
    </citation>
    <scope>IDENTIFICATION</scope>
</reference>
<evidence type="ECO:0000313" key="7">
    <source>
        <dbReference type="Proteomes" id="UP001652625"/>
    </source>
</evidence>
<gene>
    <name evidence="8" type="primary">LOC100208339</name>
</gene>
<evidence type="ECO:0000256" key="1">
    <source>
        <dbReference type="ARBA" id="ARBA00004141"/>
    </source>
</evidence>
<evidence type="ECO:0000256" key="4">
    <source>
        <dbReference type="ARBA" id="ARBA00023136"/>
    </source>
</evidence>
<name>A0ABM4C6N6_HYDVU</name>
<organism evidence="7 8">
    <name type="scientific">Hydra vulgaris</name>
    <name type="common">Hydra</name>
    <name type="synonym">Hydra attenuata</name>
    <dbReference type="NCBI Taxonomy" id="6087"/>
    <lineage>
        <taxon>Eukaryota</taxon>
        <taxon>Metazoa</taxon>
        <taxon>Cnidaria</taxon>
        <taxon>Hydrozoa</taxon>
        <taxon>Hydroidolina</taxon>
        <taxon>Anthoathecata</taxon>
        <taxon>Aplanulata</taxon>
        <taxon>Hydridae</taxon>
        <taxon>Hydra</taxon>
    </lineage>
</organism>
<dbReference type="Pfam" id="PF00916">
    <property type="entry name" value="Sulfate_transp"/>
    <property type="match status" value="1"/>
</dbReference>
<dbReference type="InterPro" id="IPR011547">
    <property type="entry name" value="SLC26A/SulP_dom"/>
</dbReference>
<keyword evidence="7" id="KW-1185">Reference proteome</keyword>
<feature type="transmembrane region" description="Helical" evidence="5">
    <location>
        <begin position="329"/>
        <end position="348"/>
    </location>
</feature>
<accession>A0ABM4C6N6</accession>
<dbReference type="GeneID" id="100208339"/>